<feature type="compositionally biased region" description="Basic residues" evidence="1">
    <location>
        <begin position="1"/>
        <end position="15"/>
    </location>
</feature>
<dbReference type="RefSeq" id="WP_344995168.1">
    <property type="nucleotide sequence ID" value="NZ_BAABFR010000028.1"/>
</dbReference>
<evidence type="ECO:0000256" key="1">
    <source>
        <dbReference type="SAM" id="MobiDB-lite"/>
    </source>
</evidence>
<dbReference type="InterPro" id="IPR045522">
    <property type="entry name" value="DUF6474"/>
</dbReference>
<keyword evidence="3" id="KW-1185">Reference proteome</keyword>
<comment type="caution">
    <text evidence="2">The sequence shown here is derived from an EMBL/GenBank/DDBJ whole genome shotgun (WGS) entry which is preliminary data.</text>
</comment>
<reference evidence="3" key="1">
    <citation type="journal article" date="2019" name="Int. J. Syst. Evol. Microbiol.">
        <title>The Global Catalogue of Microorganisms (GCM) 10K type strain sequencing project: providing services to taxonomists for standard genome sequencing and annotation.</title>
        <authorList>
            <consortium name="The Broad Institute Genomics Platform"/>
            <consortium name="The Broad Institute Genome Sequencing Center for Infectious Disease"/>
            <person name="Wu L."/>
            <person name="Ma J."/>
        </authorList>
    </citation>
    <scope>NUCLEOTIDE SEQUENCE [LARGE SCALE GENOMIC DNA]</scope>
    <source>
        <strain evidence="3">JCM 17688</strain>
    </source>
</reference>
<name>A0ABP8JL18_9ACTN</name>
<proteinExistence type="predicted"/>
<dbReference type="Proteomes" id="UP001500635">
    <property type="component" value="Unassembled WGS sequence"/>
</dbReference>
<evidence type="ECO:0000313" key="3">
    <source>
        <dbReference type="Proteomes" id="UP001500635"/>
    </source>
</evidence>
<dbReference type="Pfam" id="PF20079">
    <property type="entry name" value="DUF6474"/>
    <property type="match status" value="1"/>
</dbReference>
<gene>
    <name evidence="2" type="ORF">GCM10023147_22160</name>
</gene>
<protein>
    <submittedName>
        <fullName evidence="2">DUF6474 family protein</fullName>
    </submittedName>
</protein>
<organism evidence="2 3">
    <name type="scientific">Tsukamurella soli</name>
    <dbReference type="NCBI Taxonomy" id="644556"/>
    <lineage>
        <taxon>Bacteria</taxon>
        <taxon>Bacillati</taxon>
        <taxon>Actinomycetota</taxon>
        <taxon>Actinomycetes</taxon>
        <taxon>Mycobacteriales</taxon>
        <taxon>Tsukamurellaceae</taxon>
        <taxon>Tsukamurella</taxon>
    </lineage>
</organism>
<accession>A0ABP8JL18</accession>
<dbReference type="EMBL" id="BAABFR010000028">
    <property type="protein sequence ID" value="GAA4392374.1"/>
    <property type="molecule type" value="Genomic_DNA"/>
</dbReference>
<sequence>MGLFRSKKPKTTRAQRRAEARALKAKAKLEARLAAKNQAKRDKSGTKADLTRAKVIAKMQGKSDKNALKIAELDAKAAVEGKLLSQVRIKRYISTARLLAPVVAPVAYRAAAAGRNKLDAARATRLGVPVTEVAQYTGHGGALAARIDTARASLTRLEQAHPDAETKAFTGSVRTRLDDLASAVATSSSMPTARRRTANAAVSRELDGVEGDLLNRLGVSS</sequence>
<feature type="region of interest" description="Disordered" evidence="1">
    <location>
        <begin position="1"/>
        <end position="21"/>
    </location>
</feature>
<evidence type="ECO:0000313" key="2">
    <source>
        <dbReference type="EMBL" id="GAA4392374.1"/>
    </source>
</evidence>